<dbReference type="OrthoDB" id="1678912at2759"/>
<evidence type="ECO:0000259" key="5">
    <source>
        <dbReference type="PROSITE" id="PS51184"/>
    </source>
</evidence>
<evidence type="ECO:0000256" key="2">
    <source>
        <dbReference type="ARBA" id="ARBA00023004"/>
    </source>
</evidence>
<feature type="domain" description="JmjN" evidence="4">
    <location>
        <begin position="42"/>
        <end position="83"/>
    </location>
</feature>
<evidence type="ECO:0000313" key="7">
    <source>
        <dbReference type="EnsemblProtists" id="EKX49136"/>
    </source>
</evidence>
<dbReference type="GO" id="GO:0005634">
    <property type="term" value="C:nucleus"/>
    <property type="evidence" value="ECO:0007669"/>
    <property type="project" value="TreeGrafter"/>
</dbReference>
<dbReference type="KEGG" id="gtt:GUITHDRAFT_68209"/>
<dbReference type="InterPro" id="IPR048615">
    <property type="entry name" value="KDM5_C-hel"/>
</dbReference>
<evidence type="ECO:0000259" key="4">
    <source>
        <dbReference type="PROSITE" id="PS51183"/>
    </source>
</evidence>
<sequence>MQTQPENEDSNTGPAQRISTKVENGVNDTCAVDYELASLPDAPTFFPTMEEFRDPMRYIESIRLQAEEAGLIKIIPPKEWKCPFTIKEKGDSFHFQTCEGEEGDAGDSFGFGEGGFYTFHSFRRRADDFKSKWFSDWERPVTVEDVEKEYWRVVDGGDLMLRVEYGNDLDVSGHGSGFPTATNCKPEDKVLSLPSYLQEYVESPWNLNNLPLQEASLLKYISPNGEISGVSAPWVYVGMLFSTFCWHNEDNYLYSINYMHHGAGKTWYGVPGGEAEKFEQVFYNEVPELFEKDPKLLFKLCTMISPKVFQERGVRVYHTVQRPGEFIVTMPQSYHGGFSHGFNCNEAVNFAPADWLPFGRASVERYKCKKRSPVFSHERLVM</sequence>
<gene>
    <name evidence="6" type="ORF">GUITHDRAFT_68209</name>
</gene>
<dbReference type="SUPFAM" id="SSF51197">
    <property type="entry name" value="Clavaminate synthase-like"/>
    <property type="match status" value="1"/>
</dbReference>
<dbReference type="InterPro" id="IPR003347">
    <property type="entry name" value="JmjC_dom"/>
</dbReference>
<dbReference type="PROSITE" id="PS51184">
    <property type="entry name" value="JMJC"/>
    <property type="match status" value="1"/>
</dbReference>
<dbReference type="Pfam" id="PF02375">
    <property type="entry name" value="JmjN"/>
    <property type="match status" value="1"/>
</dbReference>
<dbReference type="EnsemblProtists" id="EKX49136">
    <property type="protein sequence ID" value="EKX49136"/>
    <property type="gene ID" value="GUITHDRAFT_68209"/>
</dbReference>
<dbReference type="PANTHER" id="PTHR10694:SF33">
    <property type="entry name" value="LYSINE-SPECIFIC DEMETHYLASE 5"/>
    <property type="match status" value="1"/>
</dbReference>
<dbReference type="EMBL" id="JH992983">
    <property type="protein sequence ID" value="EKX49136.1"/>
    <property type="molecule type" value="Genomic_DNA"/>
</dbReference>
<evidence type="ECO:0000313" key="6">
    <source>
        <dbReference type="EMBL" id="EKX49136.1"/>
    </source>
</evidence>
<dbReference type="GO" id="GO:0006355">
    <property type="term" value="P:regulation of DNA-templated transcription"/>
    <property type="evidence" value="ECO:0007669"/>
    <property type="project" value="TreeGrafter"/>
</dbReference>
<dbReference type="PROSITE" id="PS51183">
    <property type="entry name" value="JMJN"/>
    <property type="match status" value="1"/>
</dbReference>
<reference evidence="6 8" key="1">
    <citation type="journal article" date="2012" name="Nature">
        <title>Algal genomes reveal evolutionary mosaicism and the fate of nucleomorphs.</title>
        <authorList>
            <consortium name="DOE Joint Genome Institute"/>
            <person name="Curtis B.A."/>
            <person name="Tanifuji G."/>
            <person name="Burki F."/>
            <person name="Gruber A."/>
            <person name="Irimia M."/>
            <person name="Maruyama S."/>
            <person name="Arias M.C."/>
            <person name="Ball S.G."/>
            <person name="Gile G.H."/>
            <person name="Hirakawa Y."/>
            <person name="Hopkins J.F."/>
            <person name="Kuo A."/>
            <person name="Rensing S.A."/>
            <person name="Schmutz J."/>
            <person name="Symeonidi A."/>
            <person name="Elias M."/>
            <person name="Eveleigh R.J."/>
            <person name="Herman E.K."/>
            <person name="Klute M.J."/>
            <person name="Nakayama T."/>
            <person name="Obornik M."/>
            <person name="Reyes-Prieto A."/>
            <person name="Armbrust E.V."/>
            <person name="Aves S.J."/>
            <person name="Beiko R.G."/>
            <person name="Coutinho P."/>
            <person name="Dacks J.B."/>
            <person name="Durnford D.G."/>
            <person name="Fast N.M."/>
            <person name="Green B.R."/>
            <person name="Grisdale C.J."/>
            <person name="Hempel F."/>
            <person name="Henrissat B."/>
            <person name="Hoppner M.P."/>
            <person name="Ishida K."/>
            <person name="Kim E."/>
            <person name="Koreny L."/>
            <person name="Kroth P.G."/>
            <person name="Liu Y."/>
            <person name="Malik S.B."/>
            <person name="Maier U.G."/>
            <person name="McRose D."/>
            <person name="Mock T."/>
            <person name="Neilson J.A."/>
            <person name="Onodera N.T."/>
            <person name="Poole A.M."/>
            <person name="Pritham E.J."/>
            <person name="Richards T.A."/>
            <person name="Rocap G."/>
            <person name="Roy S.W."/>
            <person name="Sarai C."/>
            <person name="Schaack S."/>
            <person name="Shirato S."/>
            <person name="Slamovits C.H."/>
            <person name="Spencer D.F."/>
            <person name="Suzuki S."/>
            <person name="Worden A.Z."/>
            <person name="Zauner S."/>
            <person name="Barry K."/>
            <person name="Bell C."/>
            <person name="Bharti A.K."/>
            <person name="Crow J.A."/>
            <person name="Grimwood J."/>
            <person name="Kramer R."/>
            <person name="Lindquist E."/>
            <person name="Lucas S."/>
            <person name="Salamov A."/>
            <person name="McFadden G.I."/>
            <person name="Lane C.E."/>
            <person name="Keeling P.J."/>
            <person name="Gray M.W."/>
            <person name="Grigoriev I.V."/>
            <person name="Archibald J.M."/>
        </authorList>
    </citation>
    <scope>NUCLEOTIDE SEQUENCE</scope>
    <source>
        <strain evidence="6 8">CCMP2712</strain>
    </source>
</reference>
<dbReference type="SMART" id="SM00558">
    <property type="entry name" value="JmjC"/>
    <property type="match status" value="1"/>
</dbReference>
<dbReference type="eggNOG" id="KOG1246">
    <property type="taxonomic scope" value="Eukaryota"/>
</dbReference>
<proteinExistence type="predicted"/>
<evidence type="ECO:0008006" key="9">
    <source>
        <dbReference type="Google" id="ProtNLM"/>
    </source>
</evidence>
<evidence type="ECO:0000256" key="1">
    <source>
        <dbReference type="ARBA" id="ARBA00022723"/>
    </source>
</evidence>
<keyword evidence="1" id="KW-0479">Metal-binding</keyword>
<dbReference type="PaxDb" id="55529-EKX49136"/>
<dbReference type="GO" id="GO:0046872">
    <property type="term" value="F:metal ion binding"/>
    <property type="evidence" value="ECO:0007669"/>
    <property type="project" value="UniProtKB-KW"/>
</dbReference>
<dbReference type="Pfam" id="PF02373">
    <property type="entry name" value="JmjC"/>
    <property type="match status" value="1"/>
</dbReference>
<dbReference type="Pfam" id="PF21323">
    <property type="entry name" value="KDM5_C-hel"/>
    <property type="match status" value="1"/>
</dbReference>
<feature type="non-terminal residue" evidence="6">
    <location>
        <position position="382"/>
    </location>
</feature>
<dbReference type="Gene3D" id="2.60.120.650">
    <property type="entry name" value="Cupin"/>
    <property type="match status" value="1"/>
</dbReference>
<name>L1JKU3_GUITC</name>
<keyword evidence="2" id="KW-0408">Iron</keyword>
<dbReference type="SMART" id="SM00545">
    <property type="entry name" value="JmjN"/>
    <property type="match status" value="1"/>
</dbReference>
<reference evidence="8" key="2">
    <citation type="submission" date="2012-11" db="EMBL/GenBank/DDBJ databases">
        <authorList>
            <person name="Kuo A."/>
            <person name="Curtis B.A."/>
            <person name="Tanifuji G."/>
            <person name="Burki F."/>
            <person name="Gruber A."/>
            <person name="Irimia M."/>
            <person name="Maruyama S."/>
            <person name="Arias M.C."/>
            <person name="Ball S.G."/>
            <person name="Gile G.H."/>
            <person name="Hirakawa Y."/>
            <person name="Hopkins J.F."/>
            <person name="Rensing S.A."/>
            <person name="Schmutz J."/>
            <person name="Symeonidi A."/>
            <person name="Elias M."/>
            <person name="Eveleigh R.J."/>
            <person name="Herman E.K."/>
            <person name="Klute M.J."/>
            <person name="Nakayama T."/>
            <person name="Obornik M."/>
            <person name="Reyes-Prieto A."/>
            <person name="Armbrust E.V."/>
            <person name="Aves S.J."/>
            <person name="Beiko R.G."/>
            <person name="Coutinho P."/>
            <person name="Dacks J.B."/>
            <person name="Durnford D.G."/>
            <person name="Fast N.M."/>
            <person name="Green B.R."/>
            <person name="Grisdale C."/>
            <person name="Hempe F."/>
            <person name="Henrissat B."/>
            <person name="Hoppner M.P."/>
            <person name="Ishida K.-I."/>
            <person name="Kim E."/>
            <person name="Koreny L."/>
            <person name="Kroth P.G."/>
            <person name="Liu Y."/>
            <person name="Malik S.-B."/>
            <person name="Maier U.G."/>
            <person name="McRose D."/>
            <person name="Mock T."/>
            <person name="Neilson J.A."/>
            <person name="Onodera N.T."/>
            <person name="Poole A.M."/>
            <person name="Pritham E.J."/>
            <person name="Richards T.A."/>
            <person name="Rocap G."/>
            <person name="Roy S.W."/>
            <person name="Sarai C."/>
            <person name="Schaack S."/>
            <person name="Shirato S."/>
            <person name="Slamovits C.H."/>
            <person name="Spencer D.F."/>
            <person name="Suzuki S."/>
            <person name="Worden A.Z."/>
            <person name="Zauner S."/>
            <person name="Barry K."/>
            <person name="Bell C."/>
            <person name="Bharti A.K."/>
            <person name="Crow J.A."/>
            <person name="Grimwood J."/>
            <person name="Kramer R."/>
            <person name="Lindquist E."/>
            <person name="Lucas S."/>
            <person name="Salamov A."/>
            <person name="McFadden G.I."/>
            <person name="Lane C.E."/>
            <person name="Keeling P.J."/>
            <person name="Gray M.W."/>
            <person name="Grigoriev I.V."/>
            <person name="Archibald J.M."/>
        </authorList>
    </citation>
    <scope>NUCLEOTIDE SEQUENCE</scope>
    <source>
        <strain evidence="8">CCMP2712</strain>
    </source>
</reference>
<dbReference type="Proteomes" id="UP000011087">
    <property type="component" value="Unassembled WGS sequence"/>
</dbReference>
<dbReference type="RefSeq" id="XP_005836116.1">
    <property type="nucleotide sequence ID" value="XM_005836059.1"/>
</dbReference>
<dbReference type="InterPro" id="IPR003349">
    <property type="entry name" value="JmjN"/>
</dbReference>
<evidence type="ECO:0000256" key="3">
    <source>
        <dbReference type="SAM" id="MobiDB-lite"/>
    </source>
</evidence>
<dbReference type="GO" id="GO:0000785">
    <property type="term" value="C:chromatin"/>
    <property type="evidence" value="ECO:0007669"/>
    <property type="project" value="TreeGrafter"/>
</dbReference>
<keyword evidence="8" id="KW-1185">Reference proteome</keyword>
<dbReference type="PANTHER" id="PTHR10694">
    <property type="entry name" value="LYSINE-SPECIFIC DEMETHYLASE"/>
    <property type="match status" value="1"/>
</dbReference>
<dbReference type="GeneID" id="17305807"/>
<dbReference type="AlphaFoldDB" id="L1JKU3"/>
<evidence type="ECO:0000313" key="8">
    <source>
        <dbReference type="Proteomes" id="UP000011087"/>
    </source>
</evidence>
<organism evidence="6">
    <name type="scientific">Guillardia theta (strain CCMP2712)</name>
    <name type="common">Cryptophyte</name>
    <dbReference type="NCBI Taxonomy" id="905079"/>
    <lineage>
        <taxon>Eukaryota</taxon>
        <taxon>Cryptophyceae</taxon>
        <taxon>Pyrenomonadales</taxon>
        <taxon>Geminigeraceae</taxon>
        <taxon>Guillardia</taxon>
    </lineage>
</organism>
<feature type="region of interest" description="Disordered" evidence="3">
    <location>
        <begin position="1"/>
        <end position="22"/>
    </location>
</feature>
<dbReference type="GO" id="GO:0034647">
    <property type="term" value="F:histone H3K4me/H3K4me2/H3K4me3 demethylase activity"/>
    <property type="evidence" value="ECO:0007669"/>
    <property type="project" value="TreeGrafter"/>
</dbReference>
<dbReference type="HOGENOM" id="CLU_873052_0_0_1"/>
<protein>
    <recommendedName>
        <fullName evidence="9">JmjC domain-containing protein</fullName>
    </recommendedName>
</protein>
<feature type="domain" description="JmjC" evidence="5">
    <location>
        <begin position="199"/>
        <end position="367"/>
    </location>
</feature>
<accession>L1JKU3</accession>
<dbReference type="OMA" id="CEVEQKM"/>
<reference evidence="7" key="3">
    <citation type="submission" date="2016-03" db="UniProtKB">
        <authorList>
            <consortium name="EnsemblProtists"/>
        </authorList>
    </citation>
    <scope>IDENTIFICATION</scope>
</reference>
<dbReference type="STRING" id="905079.L1JKU3"/>